<organism evidence="1">
    <name type="scientific">Oscillatoriales cyanobacterium SpSt-418</name>
    <dbReference type="NCBI Taxonomy" id="2282169"/>
    <lineage>
        <taxon>Bacteria</taxon>
        <taxon>Bacillati</taxon>
        <taxon>Cyanobacteriota</taxon>
        <taxon>Cyanophyceae</taxon>
        <taxon>Oscillatoriophycideae</taxon>
        <taxon>Oscillatoriales</taxon>
    </lineage>
</organism>
<name>A0A7C3KFV9_9CYAN</name>
<sequence>MRSQPSGPFKSRALSGAVRWAQRWWHRGQVAWRTTKQVTGWTAQILVYPLYAAFQAGRLVRLRLQQARETNHARQNRLLEDVDTGQFVTQELSPQSDHVVQRLLTVVRKVVLPQLPGWQETPILNGSDVWIGDRRLLGTADHYPLAESDPANPLVQATAAIAQSSLPVGTIRGLASVICTRSLVLVSDQNTVLDILTPTQQAWLQEVIAWEVVHFVRVQRLRDSLKRLAWIPRPDEGAPWWVRGYLRLMAWMASTPVAIAANLFYEVEAQAYLAAEAEMFDSVGKTQLQPDRLVVRPILTESPVPLSSQIEIVPTVRHATQLEKSGQATIERGLARSDDSDYIETSVSLVGYVQSPFEQFLRWVDRCLLWVEGVFTKLWQRFQA</sequence>
<dbReference type="EMBL" id="DSRU01000219">
    <property type="protein sequence ID" value="HFM98965.1"/>
    <property type="molecule type" value="Genomic_DNA"/>
</dbReference>
<reference evidence="1" key="1">
    <citation type="journal article" date="2020" name="mSystems">
        <title>Genome- and Community-Level Interaction Insights into Carbon Utilization and Element Cycling Functions of Hydrothermarchaeota in Hydrothermal Sediment.</title>
        <authorList>
            <person name="Zhou Z."/>
            <person name="Liu Y."/>
            <person name="Xu W."/>
            <person name="Pan J."/>
            <person name="Luo Z.H."/>
            <person name="Li M."/>
        </authorList>
    </citation>
    <scope>NUCLEOTIDE SEQUENCE [LARGE SCALE GENOMIC DNA]</scope>
    <source>
        <strain evidence="1">SpSt-418</strain>
    </source>
</reference>
<evidence type="ECO:0000313" key="1">
    <source>
        <dbReference type="EMBL" id="HFM98965.1"/>
    </source>
</evidence>
<accession>A0A7C3KFV9</accession>
<dbReference type="AlphaFoldDB" id="A0A7C3KFV9"/>
<gene>
    <name evidence="1" type="ORF">ENR64_14650</name>
</gene>
<comment type="caution">
    <text evidence="1">The sequence shown here is derived from an EMBL/GenBank/DDBJ whole genome shotgun (WGS) entry which is preliminary data.</text>
</comment>
<protein>
    <submittedName>
        <fullName evidence="1">Uncharacterized protein</fullName>
    </submittedName>
</protein>
<proteinExistence type="predicted"/>